<dbReference type="SMART" id="SM00471">
    <property type="entry name" value="HDc"/>
    <property type="match status" value="1"/>
</dbReference>
<keyword evidence="4" id="KW-0808">Transferase</keyword>
<dbReference type="InterPro" id="IPR006674">
    <property type="entry name" value="HD_domain"/>
</dbReference>
<dbReference type="PROSITE" id="PS51832">
    <property type="entry name" value="HD_GYP"/>
    <property type="match status" value="1"/>
</dbReference>
<evidence type="ECO:0000313" key="4">
    <source>
        <dbReference type="EMBL" id="MBB6070660.1"/>
    </source>
</evidence>
<evidence type="ECO:0000259" key="3">
    <source>
        <dbReference type="PROSITE" id="PS51832"/>
    </source>
</evidence>
<dbReference type="PANTHER" id="PTHR45228">
    <property type="entry name" value="CYCLIC DI-GMP PHOSPHODIESTERASE TM_0186-RELATED"/>
    <property type="match status" value="1"/>
</dbReference>
<organism evidence="4 5">
    <name type="scientific">Longimicrobium terrae</name>
    <dbReference type="NCBI Taxonomy" id="1639882"/>
    <lineage>
        <taxon>Bacteria</taxon>
        <taxon>Pseudomonadati</taxon>
        <taxon>Gemmatimonadota</taxon>
        <taxon>Longimicrobiia</taxon>
        <taxon>Longimicrobiales</taxon>
        <taxon>Longimicrobiaceae</taxon>
        <taxon>Longimicrobium</taxon>
    </lineage>
</organism>
<dbReference type="InterPro" id="IPR006675">
    <property type="entry name" value="HDIG_dom"/>
</dbReference>
<feature type="compositionally biased region" description="Low complexity" evidence="1">
    <location>
        <begin position="459"/>
        <end position="471"/>
    </location>
</feature>
<dbReference type="NCBIfam" id="TIGR00277">
    <property type="entry name" value="HDIG"/>
    <property type="match status" value="1"/>
</dbReference>
<evidence type="ECO:0000256" key="1">
    <source>
        <dbReference type="SAM" id="MobiDB-lite"/>
    </source>
</evidence>
<feature type="region of interest" description="Disordered" evidence="1">
    <location>
        <begin position="449"/>
        <end position="471"/>
    </location>
</feature>
<reference evidence="4 5" key="1">
    <citation type="submission" date="2020-08" db="EMBL/GenBank/DDBJ databases">
        <title>Genomic Encyclopedia of Type Strains, Phase IV (KMG-IV): sequencing the most valuable type-strain genomes for metagenomic binning, comparative biology and taxonomic classification.</title>
        <authorList>
            <person name="Goeker M."/>
        </authorList>
    </citation>
    <scope>NUCLEOTIDE SEQUENCE [LARGE SCALE GENOMIC DNA]</scope>
    <source>
        <strain evidence="4 5">DSM 29007</strain>
    </source>
</reference>
<dbReference type="PROSITE" id="PS51831">
    <property type="entry name" value="HD"/>
    <property type="match status" value="1"/>
</dbReference>
<dbReference type="GO" id="GO:0016740">
    <property type="term" value="F:transferase activity"/>
    <property type="evidence" value="ECO:0007669"/>
    <property type="project" value="UniProtKB-KW"/>
</dbReference>
<dbReference type="Pfam" id="PF13487">
    <property type="entry name" value="HD_5"/>
    <property type="match status" value="2"/>
</dbReference>
<sequence>MTEGTERGEAPGFRLSEVISALSYALDLTEGQPEGHSIRTCLIGMRIGEELGLDAGTRDSLFYALLMKDAGCSANAAETSALFGADDPAVKRSWKMVDWRRSGPGLRHVLRSVRPGEPVGLRLKQAWRIVAGPPITADLVRARCERGADIARMLGLSTQTAAAIRALDEHWDGGGVPLGLRGEEIPLLARIASLAQTVEVFHAARGTAAALAMARRRAGRWFDPALVRVLDGTRRDTAFWNALRGDVRARVAALEPAGREMRADDGALDRIAEAFARVIDAKSPYTFRHSEGVAAYAEAIGRVLGFSAPAQRDLRRAALLHDIGKLGVSNRILDKPGKLTEEEFAAMRLHPEYTHRILARVGPFRELAELAASHHERMDGRGYHRGIPASTLSEAARVLAVADVCDALSAARPYRGALPREQVLEILGRDAGPALCPVSVDALRQALDADPGLGPPAEGPSGVVGSSAVSA</sequence>
<dbReference type="CDD" id="cd00077">
    <property type="entry name" value="HDc"/>
    <property type="match status" value="1"/>
</dbReference>
<feature type="domain" description="HD-GYP" evidence="3">
    <location>
        <begin position="264"/>
        <end position="459"/>
    </location>
</feature>
<dbReference type="RefSeq" id="WP_170034510.1">
    <property type="nucleotide sequence ID" value="NZ_JABDTL010000001.1"/>
</dbReference>
<name>A0A841GY25_9BACT</name>
<dbReference type="EMBL" id="JACHIA010000005">
    <property type="protein sequence ID" value="MBB6070660.1"/>
    <property type="molecule type" value="Genomic_DNA"/>
</dbReference>
<gene>
    <name evidence="4" type="ORF">HNQ61_002281</name>
</gene>
<dbReference type="Gene3D" id="1.10.3210.10">
    <property type="entry name" value="Hypothetical protein af1432"/>
    <property type="match status" value="3"/>
</dbReference>
<dbReference type="Proteomes" id="UP000582837">
    <property type="component" value="Unassembled WGS sequence"/>
</dbReference>
<protein>
    <submittedName>
        <fullName evidence="4">Putative nucleotidyltransferase with HDIG domain</fullName>
    </submittedName>
</protein>
<evidence type="ECO:0000313" key="5">
    <source>
        <dbReference type="Proteomes" id="UP000582837"/>
    </source>
</evidence>
<proteinExistence type="predicted"/>
<accession>A0A841GY25</accession>
<feature type="domain" description="HD" evidence="2">
    <location>
        <begin position="286"/>
        <end position="408"/>
    </location>
</feature>
<dbReference type="AlphaFoldDB" id="A0A841GY25"/>
<dbReference type="PANTHER" id="PTHR45228:SF5">
    <property type="entry name" value="CYCLIC DI-GMP PHOSPHODIESTERASE VC_1348-RELATED"/>
    <property type="match status" value="1"/>
</dbReference>
<dbReference type="InterPro" id="IPR052020">
    <property type="entry name" value="Cyclic_di-GMP/3'3'-cGAMP_PDE"/>
</dbReference>
<dbReference type="InterPro" id="IPR003607">
    <property type="entry name" value="HD/PDEase_dom"/>
</dbReference>
<keyword evidence="5" id="KW-1185">Reference proteome</keyword>
<dbReference type="SUPFAM" id="SSF109604">
    <property type="entry name" value="HD-domain/PDEase-like"/>
    <property type="match status" value="2"/>
</dbReference>
<dbReference type="InterPro" id="IPR037522">
    <property type="entry name" value="HD_GYP_dom"/>
</dbReference>
<comment type="caution">
    <text evidence="4">The sequence shown here is derived from an EMBL/GenBank/DDBJ whole genome shotgun (WGS) entry which is preliminary data.</text>
</comment>
<evidence type="ECO:0000259" key="2">
    <source>
        <dbReference type="PROSITE" id="PS51831"/>
    </source>
</evidence>